<feature type="transmembrane region" description="Helical" evidence="7">
    <location>
        <begin position="324"/>
        <end position="343"/>
    </location>
</feature>
<protein>
    <submittedName>
        <fullName evidence="9">Membrane protein involved in the export of O-antigen and teichoic acid</fullName>
    </submittedName>
    <submittedName>
        <fullName evidence="8">Polysaccharide biosynthesis protein</fullName>
    </submittedName>
</protein>
<feature type="transmembrane region" description="Helical" evidence="7">
    <location>
        <begin position="295"/>
        <end position="318"/>
    </location>
</feature>
<dbReference type="Proteomes" id="UP000195947">
    <property type="component" value="Unassembled WGS sequence"/>
</dbReference>
<keyword evidence="5 7" id="KW-1133">Transmembrane helix</keyword>
<evidence type="ECO:0000256" key="6">
    <source>
        <dbReference type="ARBA" id="ARBA00023136"/>
    </source>
</evidence>
<evidence type="ECO:0000313" key="10">
    <source>
        <dbReference type="Proteomes" id="UP000195947"/>
    </source>
</evidence>
<feature type="transmembrane region" description="Helical" evidence="7">
    <location>
        <begin position="83"/>
        <end position="107"/>
    </location>
</feature>
<keyword evidence="6 7" id="KW-0472">Membrane</keyword>
<evidence type="ECO:0000256" key="3">
    <source>
        <dbReference type="ARBA" id="ARBA00022475"/>
    </source>
</evidence>
<reference evidence="9 11" key="2">
    <citation type="submission" date="2016-10" db="EMBL/GenBank/DDBJ databases">
        <authorList>
            <person name="Varghese N."/>
            <person name="Submissions S."/>
        </authorList>
    </citation>
    <scope>NUCLEOTIDE SEQUENCE [LARGE SCALE GENOMIC DNA]</scope>
    <source>
        <strain evidence="9 11">DSM 2094</strain>
    </source>
</reference>
<proteinExistence type="inferred from homology"/>
<feature type="transmembrane region" description="Helical" evidence="7">
    <location>
        <begin position="20"/>
        <end position="41"/>
    </location>
</feature>
<evidence type="ECO:0000256" key="4">
    <source>
        <dbReference type="ARBA" id="ARBA00022692"/>
    </source>
</evidence>
<evidence type="ECO:0000256" key="2">
    <source>
        <dbReference type="ARBA" id="ARBA00007430"/>
    </source>
</evidence>
<dbReference type="GO" id="GO:0005886">
    <property type="term" value="C:plasma membrane"/>
    <property type="evidence" value="ECO:0007669"/>
    <property type="project" value="UniProtKB-SubCell"/>
</dbReference>
<comment type="caution">
    <text evidence="9">The sequence shown here is derived from an EMBL/GenBank/DDBJ whole genome shotgun (WGS) entry which is preliminary data.</text>
</comment>
<dbReference type="PANTHER" id="PTHR30250">
    <property type="entry name" value="PST FAMILY PREDICTED COLANIC ACID TRANSPORTER"/>
    <property type="match status" value="1"/>
</dbReference>
<reference evidence="8 10" key="1">
    <citation type="submission" date="2016-02" db="EMBL/GenBank/DDBJ databases">
        <authorList>
            <person name="Strepis N."/>
        </authorList>
    </citation>
    <scope>NUCLEOTIDE SEQUENCE [LARGE SCALE GENOMIC DNA]</scope>
    <source>
        <strain evidence="8">Trichococcus flocculiformis</strain>
    </source>
</reference>
<organism evidence="9 11">
    <name type="scientific">Trichococcus flocculiformis</name>
    <dbReference type="NCBI Taxonomy" id="82803"/>
    <lineage>
        <taxon>Bacteria</taxon>
        <taxon>Bacillati</taxon>
        <taxon>Bacillota</taxon>
        <taxon>Bacilli</taxon>
        <taxon>Lactobacillales</taxon>
        <taxon>Carnobacteriaceae</taxon>
        <taxon>Trichococcus</taxon>
    </lineage>
</organism>
<keyword evidence="3" id="KW-1003">Cell membrane</keyword>
<evidence type="ECO:0000256" key="7">
    <source>
        <dbReference type="SAM" id="Phobius"/>
    </source>
</evidence>
<dbReference type="Pfam" id="PF13440">
    <property type="entry name" value="Polysacc_synt_3"/>
    <property type="match status" value="1"/>
</dbReference>
<feature type="transmembrane region" description="Helical" evidence="7">
    <location>
        <begin position="150"/>
        <end position="168"/>
    </location>
</feature>
<dbReference type="InterPro" id="IPR050833">
    <property type="entry name" value="Poly_Biosynth_Transport"/>
</dbReference>
<feature type="transmembrane region" description="Helical" evidence="7">
    <location>
        <begin position="174"/>
        <end position="197"/>
    </location>
</feature>
<name>A0AB38BLK7_9LACT</name>
<dbReference type="Proteomes" id="UP000199686">
    <property type="component" value="Unassembled WGS sequence"/>
</dbReference>
<feature type="transmembrane region" description="Helical" evidence="7">
    <location>
        <begin position="443"/>
        <end position="464"/>
    </location>
</feature>
<dbReference type="EMBL" id="FOQC01000072">
    <property type="protein sequence ID" value="SFI19841.1"/>
    <property type="molecule type" value="Genomic_DNA"/>
</dbReference>
<comment type="subcellular location">
    <subcellularLocation>
        <location evidence="1">Cell membrane</location>
        <topology evidence="1">Multi-pass membrane protein</topology>
    </subcellularLocation>
</comment>
<dbReference type="AlphaFoldDB" id="A0AB38BLK7"/>
<evidence type="ECO:0000313" key="11">
    <source>
        <dbReference type="Proteomes" id="UP000199686"/>
    </source>
</evidence>
<dbReference type="CDD" id="cd13127">
    <property type="entry name" value="MATE_tuaB_like"/>
    <property type="match status" value="1"/>
</dbReference>
<gene>
    <name evidence="9" type="ORF">SAMN04488507_10723</name>
    <name evidence="8" type="ORF">TFLO_2867</name>
</gene>
<keyword evidence="4 7" id="KW-0812">Transmembrane</keyword>
<feature type="transmembrane region" description="Helical" evidence="7">
    <location>
        <begin position="218"/>
        <end position="240"/>
    </location>
</feature>
<feature type="transmembrane region" description="Helical" evidence="7">
    <location>
        <begin position="47"/>
        <end position="71"/>
    </location>
</feature>
<dbReference type="EMBL" id="FJMZ01000054">
    <property type="protein sequence ID" value="CZR03853.1"/>
    <property type="molecule type" value="Genomic_DNA"/>
</dbReference>
<evidence type="ECO:0000313" key="8">
    <source>
        <dbReference type="EMBL" id="CZR03853.1"/>
    </source>
</evidence>
<feature type="transmembrane region" description="Helical" evidence="7">
    <location>
        <begin position="252"/>
        <end position="274"/>
    </location>
</feature>
<sequence>MKEEDNLKEESINGFIWRTAQNVSAQVIGLVIQIVLARILLPSEYGLVSLNSVIITILNVIVQTGFTSSIIQKKEITEIDKSSMFYFSVSIGVIMYIIVFLCSPVVANFYDEPLLESVLRVQAISIVIISLYSVHNAIIMRNLDFKKNFIASLIGVFFQGFIGIGMALKGYGVWALVFGTLSLNIANCIAILIILKWRPKLLFSFKSIKGMVSFSSKILAGNLLNTIFNSSKTLVIGKVFNSAMVGYYNRGYLFPATMVTGIDGAMTTVLFSSLSRVQHDRSRFVNYLRKSMKTSLTVVTPLLCGMAAVSDPMIRFLLTDKWVSAVPFVMISCVICLFWPLTAKNQALNAVGRSGTNLLLNIMTKVVSLALLYLSIPFGVYVIVISSLIGDIISIAIYTVIISKYCSYSIKQQIMDVIPIYALGGFMFICTYGLSSVLIMNNFVKLCILIIFGAAIYVGVSYTFKMEGFMYILQLLRSKIKKSTE</sequence>
<evidence type="ECO:0000313" key="9">
    <source>
        <dbReference type="EMBL" id="SFI19841.1"/>
    </source>
</evidence>
<dbReference type="PANTHER" id="PTHR30250:SF10">
    <property type="entry name" value="LIPOPOLYSACCHARIDE BIOSYNTHESIS PROTEIN WZXC"/>
    <property type="match status" value="1"/>
</dbReference>
<feature type="transmembrane region" description="Helical" evidence="7">
    <location>
        <begin position="119"/>
        <end position="138"/>
    </location>
</feature>
<keyword evidence="10" id="KW-1185">Reference proteome</keyword>
<accession>A0AB38BLK7</accession>
<comment type="similarity">
    <text evidence="2">Belongs to the polysaccharide synthase family.</text>
</comment>
<feature type="transmembrane region" description="Helical" evidence="7">
    <location>
        <begin position="380"/>
        <end position="402"/>
    </location>
</feature>
<feature type="transmembrane region" description="Helical" evidence="7">
    <location>
        <begin position="414"/>
        <end position="437"/>
    </location>
</feature>
<evidence type="ECO:0000256" key="5">
    <source>
        <dbReference type="ARBA" id="ARBA00022989"/>
    </source>
</evidence>
<dbReference type="RefSeq" id="WP_086990737.1">
    <property type="nucleotide sequence ID" value="NZ_FJMZ01000054.1"/>
</dbReference>
<evidence type="ECO:0000256" key="1">
    <source>
        <dbReference type="ARBA" id="ARBA00004651"/>
    </source>
</evidence>